<evidence type="ECO:0000256" key="6">
    <source>
        <dbReference type="RuleBase" id="RU000668"/>
    </source>
</evidence>
<dbReference type="GO" id="GO:0003735">
    <property type="term" value="F:structural constituent of ribosome"/>
    <property type="evidence" value="ECO:0007669"/>
    <property type="project" value="UniProtKB-UniRule"/>
</dbReference>
<feature type="initiator methionine" description="Removed" evidence="5">
    <location>
        <position position="1"/>
    </location>
</feature>
<dbReference type="GO" id="GO:0022627">
    <property type="term" value="C:cytosolic small ribosomal subunit"/>
    <property type="evidence" value="ECO:0007669"/>
    <property type="project" value="UniProtKB-UniRule"/>
</dbReference>
<sequence length="272" mass="30843">MPGGKKKPLKAPKKIVIQTEDDIEFKKKELAERKAMEAARKELLAKQASKKNTLCVQDGFNIIELAIDGLRGRVFEVSLADLNADEDQAYRKIKLCCEDVQGRNCLTDFHGYGITRDKLCSLIRKNYSLIEAFTDVKTTDGYMLRMFCIGYTKKRPGHLKTTCYARTSKIRQIHKKMVEVMTNEASTTTLRELVKKMIPESIGKEIEKACRSIFPLQNVLIRKVKVLKKPKFDLTRLMEAHTDVGEDGGHAMQIKESAEATNLLTAELMANK</sequence>
<evidence type="ECO:0000256" key="5">
    <source>
        <dbReference type="HAMAP-Rule" id="MF_03122"/>
    </source>
</evidence>
<reference evidence="7" key="1">
    <citation type="journal article" date="2023" name="Nat. Microbiol.">
        <title>Babesia duncani multi-omics identifies virulence factors and drug targets.</title>
        <authorList>
            <person name="Singh P."/>
            <person name="Lonardi S."/>
            <person name="Liang Q."/>
            <person name="Vydyam P."/>
            <person name="Khabirova E."/>
            <person name="Fang T."/>
            <person name="Gihaz S."/>
            <person name="Thekkiniath J."/>
            <person name="Munshi M."/>
            <person name="Abel S."/>
            <person name="Ciampossin L."/>
            <person name="Batugedara G."/>
            <person name="Gupta M."/>
            <person name="Lu X.M."/>
            <person name="Lenz T."/>
            <person name="Chakravarty S."/>
            <person name="Cornillot E."/>
            <person name="Hu Y."/>
            <person name="Ma W."/>
            <person name="Gonzalez L.M."/>
            <person name="Sanchez S."/>
            <person name="Estrada K."/>
            <person name="Sanchez-Flores A."/>
            <person name="Montero E."/>
            <person name="Harb O.S."/>
            <person name="Le Roch K.G."/>
            <person name="Mamoun C.B."/>
        </authorList>
    </citation>
    <scope>NUCLEOTIDE SEQUENCE</scope>
    <source>
        <strain evidence="7">WA1</strain>
    </source>
</reference>
<dbReference type="Pfam" id="PF09072">
    <property type="entry name" value="TMA7"/>
    <property type="match status" value="1"/>
</dbReference>
<dbReference type="PROSITE" id="PS01191">
    <property type="entry name" value="RIBOSOMAL_S3AE"/>
    <property type="match status" value="1"/>
</dbReference>
<keyword evidence="4 5" id="KW-0687">Ribonucleoprotein</keyword>
<dbReference type="Proteomes" id="UP001214638">
    <property type="component" value="Unassembled WGS sequence"/>
</dbReference>
<dbReference type="InterPro" id="IPR018281">
    <property type="entry name" value="Ribosomal_eS1_CS"/>
</dbReference>
<evidence type="ECO:0000256" key="4">
    <source>
        <dbReference type="ARBA" id="ARBA00023274"/>
    </source>
</evidence>
<accession>A0AAD9UNL1</accession>
<evidence type="ECO:0000256" key="1">
    <source>
        <dbReference type="ARBA" id="ARBA00004496"/>
    </source>
</evidence>
<keyword evidence="3 5" id="KW-0689">Ribosomal protein</keyword>
<dbReference type="InterPro" id="IPR027500">
    <property type="entry name" value="Ribosomal_eS1_euk"/>
</dbReference>
<gene>
    <name evidence="7" type="ORF">BdWA1_002554</name>
</gene>
<evidence type="ECO:0000256" key="3">
    <source>
        <dbReference type="ARBA" id="ARBA00022980"/>
    </source>
</evidence>
<protein>
    <recommendedName>
        <fullName evidence="5">Small ribosomal subunit protein eS1</fullName>
    </recommendedName>
</protein>
<keyword evidence="8" id="KW-1185">Reference proteome</keyword>
<dbReference type="SMART" id="SM01397">
    <property type="entry name" value="Ribosomal_S3Ae"/>
    <property type="match status" value="1"/>
</dbReference>
<dbReference type="InterPro" id="IPR001593">
    <property type="entry name" value="Ribosomal_eS1"/>
</dbReference>
<name>A0AAD9UNL1_9APIC</name>
<keyword evidence="2 5" id="KW-0963">Cytoplasm</keyword>
<evidence type="ECO:0000313" key="7">
    <source>
        <dbReference type="EMBL" id="KAK2195956.1"/>
    </source>
</evidence>
<dbReference type="InterPro" id="IPR015157">
    <property type="entry name" value="TMA7"/>
</dbReference>
<comment type="similarity">
    <text evidence="5 6">Belongs to the eukaryotic ribosomal protein eS1 family.</text>
</comment>
<evidence type="ECO:0000313" key="8">
    <source>
        <dbReference type="Proteomes" id="UP001214638"/>
    </source>
</evidence>
<dbReference type="RefSeq" id="XP_067802798.1">
    <property type="nucleotide sequence ID" value="XM_067947576.1"/>
</dbReference>
<dbReference type="KEGG" id="bdw:94336851"/>
<dbReference type="HAMAP" id="MF_03122">
    <property type="entry name" value="Ribosomal_eS1_euk"/>
    <property type="match status" value="1"/>
</dbReference>
<comment type="caution">
    <text evidence="7">The sequence shown here is derived from an EMBL/GenBank/DDBJ whole genome shotgun (WGS) entry which is preliminary data.</text>
</comment>
<dbReference type="EMBL" id="JALLKP010000003">
    <property type="protein sequence ID" value="KAK2195956.1"/>
    <property type="molecule type" value="Genomic_DNA"/>
</dbReference>
<dbReference type="Pfam" id="PF01015">
    <property type="entry name" value="Ribosomal_S3Ae"/>
    <property type="match status" value="1"/>
</dbReference>
<dbReference type="PANTHER" id="PTHR11830">
    <property type="entry name" value="40S RIBOSOMAL PROTEIN S3A"/>
    <property type="match status" value="1"/>
</dbReference>
<evidence type="ECO:0000256" key="2">
    <source>
        <dbReference type="ARBA" id="ARBA00022490"/>
    </source>
</evidence>
<comment type="subunit">
    <text evidence="5">Component of the small ribosomal subunit. Mature ribosomes consist of a small (40S) and a large (60S) subunit. The 40S subunit contains about 33 different proteins and 1 molecule of RNA (18S). The 60S subunit contains about 49 different proteins and 3 molecules of RNA (25S, 5.8S and 5S).</text>
</comment>
<organism evidence="7 8">
    <name type="scientific">Babesia duncani</name>
    <dbReference type="NCBI Taxonomy" id="323732"/>
    <lineage>
        <taxon>Eukaryota</taxon>
        <taxon>Sar</taxon>
        <taxon>Alveolata</taxon>
        <taxon>Apicomplexa</taxon>
        <taxon>Aconoidasida</taxon>
        <taxon>Piroplasmida</taxon>
        <taxon>Babesiidae</taxon>
        <taxon>Babesia</taxon>
    </lineage>
</organism>
<dbReference type="GeneID" id="94336851"/>
<dbReference type="GO" id="GO:0006412">
    <property type="term" value="P:translation"/>
    <property type="evidence" value="ECO:0007669"/>
    <property type="project" value="UniProtKB-UniRule"/>
</dbReference>
<dbReference type="AlphaFoldDB" id="A0AAD9UNL1"/>
<proteinExistence type="inferred from homology"/>
<comment type="subcellular location">
    <subcellularLocation>
        <location evidence="1 5">Cytoplasm</location>
    </subcellularLocation>
</comment>